<evidence type="ECO:0000313" key="1">
    <source>
        <dbReference type="EMBL" id="KAJ1353165.1"/>
    </source>
</evidence>
<name>A0AAD5M8K9_PARTN</name>
<gene>
    <name evidence="1" type="ORF">KIN20_009738</name>
</gene>
<organism evidence="1 2">
    <name type="scientific">Parelaphostrongylus tenuis</name>
    <name type="common">Meningeal worm</name>
    <dbReference type="NCBI Taxonomy" id="148309"/>
    <lineage>
        <taxon>Eukaryota</taxon>
        <taxon>Metazoa</taxon>
        <taxon>Ecdysozoa</taxon>
        <taxon>Nematoda</taxon>
        <taxon>Chromadorea</taxon>
        <taxon>Rhabditida</taxon>
        <taxon>Rhabditina</taxon>
        <taxon>Rhabditomorpha</taxon>
        <taxon>Strongyloidea</taxon>
        <taxon>Metastrongylidae</taxon>
        <taxon>Parelaphostrongylus</taxon>
    </lineage>
</organism>
<proteinExistence type="predicted"/>
<dbReference type="EMBL" id="JAHQIW010001620">
    <property type="protein sequence ID" value="KAJ1353165.1"/>
    <property type="molecule type" value="Genomic_DNA"/>
</dbReference>
<sequence length="56" mass="6134">MEAGQECAAMNDLLKEPRNQRAYTIQNDLLTGGIPGFAFASFPRTPNPPPNNNLKC</sequence>
<protein>
    <submittedName>
        <fullName evidence="1">Uncharacterized protein</fullName>
    </submittedName>
</protein>
<reference evidence="1" key="1">
    <citation type="submission" date="2021-06" db="EMBL/GenBank/DDBJ databases">
        <title>Parelaphostrongylus tenuis whole genome reference sequence.</title>
        <authorList>
            <person name="Garwood T.J."/>
            <person name="Larsen P.A."/>
            <person name="Fountain-Jones N.M."/>
            <person name="Garbe J.R."/>
            <person name="Macchietto M.G."/>
            <person name="Kania S.A."/>
            <person name="Gerhold R.W."/>
            <person name="Richards J.E."/>
            <person name="Wolf T.M."/>
        </authorList>
    </citation>
    <scope>NUCLEOTIDE SEQUENCE</scope>
    <source>
        <strain evidence="1">MNPRO001-30</strain>
        <tissue evidence="1">Meninges</tissue>
    </source>
</reference>
<dbReference type="AlphaFoldDB" id="A0AAD5M8K9"/>
<evidence type="ECO:0000313" key="2">
    <source>
        <dbReference type="Proteomes" id="UP001196413"/>
    </source>
</evidence>
<dbReference type="Proteomes" id="UP001196413">
    <property type="component" value="Unassembled WGS sequence"/>
</dbReference>
<keyword evidence="2" id="KW-1185">Reference proteome</keyword>
<comment type="caution">
    <text evidence="1">The sequence shown here is derived from an EMBL/GenBank/DDBJ whole genome shotgun (WGS) entry which is preliminary data.</text>
</comment>
<accession>A0AAD5M8K9</accession>